<dbReference type="PANTHER" id="PTHR46111">
    <property type="entry name" value="RIBOSOMAL RNA SMALL SUBUNIT METHYLTRANSFERASE I"/>
    <property type="match status" value="1"/>
</dbReference>
<sequence length="276" mass="31546">MLSFIPTPIGNPQDITIRALKLFEEATLFLCEDTRQTKKLLRILEARFDLSYPILADFLSFNEHNGFKRLEEIGSRIENESVVFVSDAGMPVISDPGQLLVEYAQINKIKYDVLPGANALTTAYASSGFKSGKFLFFAFLPHKGEDRREALIKVLNSSENAIIYESPHRLIKLLEEVVEIEPDRVLFLAKELTKKFQRYYKDNAQNLLDELREVEIKGEWVVIFEGNSNISKSFSYNDILSLDIQPKLKAKLLSKLSDKSVKECYENIIKSTAKIR</sequence>
<keyword evidence="3 7" id="KW-0489">Methyltransferase</keyword>
<keyword evidence="5" id="KW-0949">S-adenosyl-L-methionine</keyword>
<dbReference type="PROSITE" id="PS01296">
    <property type="entry name" value="RSMI"/>
    <property type="match status" value="1"/>
</dbReference>
<dbReference type="Pfam" id="PF00590">
    <property type="entry name" value="TP_methylase"/>
    <property type="match status" value="1"/>
</dbReference>
<evidence type="ECO:0000256" key="3">
    <source>
        <dbReference type="ARBA" id="ARBA00022603"/>
    </source>
</evidence>
<dbReference type="Gene3D" id="3.40.1010.10">
    <property type="entry name" value="Cobalt-precorrin-4 Transmethylase, Domain 1"/>
    <property type="match status" value="1"/>
</dbReference>
<dbReference type="InterPro" id="IPR018063">
    <property type="entry name" value="SAM_MeTrfase_RsmI_CS"/>
</dbReference>
<dbReference type="InterPro" id="IPR000878">
    <property type="entry name" value="4pyrrol_Mease"/>
</dbReference>
<dbReference type="Gene3D" id="3.30.950.10">
    <property type="entry name" value="Methyltransferase, Cobalt-precorrin-4 Transmethylase, Domain 2"/>
    <property type="match status" value="1"/>
</dbReference>
<dbReference type="PIRSF" id="PIRSF005917">
    <property type="entry name" value="MTase_YraL"/>
    <property type="match status" value="1"/>
</dbReference>
<dbReference type="SUPFAM" id="SSF53790">
    <property type="entry name" value="Tetrapyrrole methylase"/>
    <property type="match status" value="1"/>
</dbReference>
<dbReference type="GO" id="GO:0008168">
    <property type="term" value="F:methyltransferase activity"/>
    <property type="evidence" value="ECO:0007669"/>
    <property type="project" value="UniProtKB-KW"/>
</dbReference>
<dbReference type="EMBL" id="FRYL01000021">
    <property type="protein sequence ID" value="SHO80847.1"/>
    <property type="molecule type" value="Genomic_DNA"/>
</dbReference>
<dbReference type="NCBIfam" id="TIGR00096">
    <property type="entry name" value="16S rRNA (cytidine(1402)-2'-O)-methyltransferase"/>
    <property type="match status" value="1"/>
</dbReference>
<dbReference type="PANTHER" id="PTHR46111:SF1">
    <property type="entry name" value="RIBOSOMAL RNA SMALL SUBUNIT METHYLTRANSFERASE I"/>
    <property type="match status" value="1"/>
</dbReference>
<gene>
    <name evidence="7" type="ORF">MNB_SV-15-497</name>
</gene>
<dbReference type="InterPro" id="IPR035996">
    <property type="entry name" value="4pyrrol_Methylase_sf"/>
</dbReference>
<keyword evidence="1" id="KW-0963">Cytoplasm</keyword>
<evidence type="ECO:0000256" key="4">
    <source>
        <dbReference type="ARBA" id="ARBA00022679"/>
    </source>
</evidence>
<protein>
    <submittedName>
        <fullName evidence="7">rRNA small subunit methyltransferase I</fullName>
    </submittedName>
</protein>
<evidence type="ECO:0000256" key="5">
    <source>
        <dbReference type="ARBA" id="ARBA00022691"/>
    </source>
</evidence>
<evidence type="ECO:0000256" key="2">
    <source>
        <dbReference type="ARBA" id="ARBA00022552"/>
    </source>
</evidence>
<name>A0A1W1EJ27_9ZZZZ</name>
<dbReference type="CDD" id="cd11648">
    <property type="entry name" value="RsmI"/>
    <property type="match status" value="1"/>
</dbReference>
<dbReference type="HAMAP" id="MF_01877">
    <property type="entry name" value="16SrRNA_methyltr_I"/>
    <property type="match status" value="1"/>
</dbReference>
<evidence type="ECO:0000256" key="1">
    <source>
        <dbReference type="ARBA" id="ARBA00022490"/>
    </source>
</evidence>
<dbReference type="GO" id="GO:0032259">
    <property type="term" value="P:methylation"/>
    <property type="evidence" value="ECO:0007669"/>
    <property type="project" value="UniProtKB-KW"/>
</dbReference>
<accession>A0A1W1EJ27</accession>
<dbReference type="InterPro" id="IPR008189">
    <property type="entry name" value="rRNA_ssu_MeTfrase_I"/>
</dbReference>
<dbReference type="InterPro" id="IPR014777">
    <property type="entry name" value="4pyrrole_Mease_sub1"/>
</dbReference>
<keyword evidence="4 7" id="KW-0808">Transferase</keyword>
<feature type="domain" description="Tetrapyrrole methylase" evidence="6">
    <location>
        <begin position="1"/>
        <end position="207"/>
    </location>
</feature>
<evidence type="ECO:0000313" key="7">
    <source>
        <dbReference type="EMBL" id="SHO80847.1"/>
    </source>
</evidence>
<proteinExistence type="inferred from homology"/>
<dbReference type="InterPro" id="IPR014776">
    <property type="entry name" value="4pyrrole_Mease_sub2"/>
</dbReference>
<reference evidence="7" key="1">
    <citation type="submission" date="2016-10" db="EMBL/GenBank/DDBJ databases">
        <authorList>
            <person name="de Groot N.N."/>
        </authorList>
    </citation>
    <scope>NUCLEOTIDE SEQUENCE</scope>
</reference>
<dbReference type="GO" id="GO:0006364">
    <property type="term" value="P:rRNA processing"/>
    <property type="evidence" value="ECO:0007669"/>
    <property type="project" value="UniProtKB-KW"/>
</dbReference>
<organism evidence="7">
    <name type="scientific">hydrothermal vent metagenome</name>
    <dbReference type="NCBI Taxonomy" id="652676"/>
    <lineage>
        <taxon>unclassified sequences</taxon>
        <taxon>metagenomes</taxon>
        <taxon>ecological metagenomes</taxon>
    </lineage>
</organism>
<evidence type="ECO:0000259" key="6">
    <source>
        <dbReference type="Pfam" id="PF00590"/>
    </source>
</evidence>
<dbReference type="AlphaFoldDB" id="A0A1W1EJ27"/>
<keyword evidence="2" id="KW-0698">rRNA processing</keyword>